<dbReference type="PROSITE" id="PS51747">
    <property type="entry name" value="CYT_DCMP_DEAMINASES_2"/>
    <property type="match status" value="1"/>
</dbReference>
<evidence type="ECO:0000256" key="9">
    <source>
        <dbReference type="ARBA" id="ARBA00032005"/>
    </source>
</evidence>
<dbReference type="GO" id="GO:0008270">
    <property type="term" value="F:zinc ion binding"/>
    <property type="evidence" value="ECO:0007669"/>
    <property type="project" value="UniProtKB-UniRule"/>
</dbReference>
<dbReference type="PROSITE" id="PS00903">
    <property type="entry name" value="CYT_DCMP_DEAMINASES_1"/>
    <property type="match status" value="1"/>
</dbReference>
<dbReference type="FunFam" id="3.40.140.10:FF:000008">
    <property type="entry name" value="Cytidine deaminase"/>
    <property type="match status" value="1"/>
</dbReference>
<organism evidence="17 18">
    <name type="scientific">Temperatibacter marinus</name>
    <dbReference type="NCBI Taxonomy" id="1456591"/>
    <lineage>
        <taxon>Bacteria</taxon>
        <taxon>Pseudomonadati</taxon>
        <taxon>Pseudomonadota</taxon>
        <taxon>Alphaproteobacteria</taxon>
        <taxon>Kordiimonadales</taxon>
        <taxon>Temperatibacteraceae</taxon>
        <taxon>Temperatibacter</taxon>
    </lineage>
</organism>
<evidence type="ECO:0000256" key="11">
    <source>
        <dbReference type="ARBA" id="ARBA00049558"/>
    </source>
</evidence>
<evidence type="ECO:0000313" key="17">
    <source>
        <dbReference type="EMBL" id="WND01720.1"/>
    </source>
</evidence>
<dbReference type="RefSeq" id="WP_310797549.1">
    <property type="nucleotide sequence ID" value="NZ_CP123872.1"/>
</dbReference>
<dbReference type="InterPro" id="IPR016193">
    <property type="entry name" value="Cytidine_deaminase-like"/>
</dbReference>
<dbReference type="GO" id="GO:0072527">
    <property type="term" value="P:pyrimidine-containing compound metabolic process"/>
    <property type="evidence" value="ECO:0007669"/>
    <property type="project" value="UniProtKB-ARBA"/>
</dbReference>
<feature type="binding site" evidence="14">
    <location>
        <position position="98"/>
    </location>
    <ligand>
        <name>Zn(2+)</name>
        <dbReference type="ChEBI" id="CHEBI:29105"/>
        <note>catalytic</note>
    </ligand>
</feature>
<evidence type="ECO:0000313" key="18">
    <source>
        <dbReference type="Proteomes" id="UP001268683"/>
    </source>
</evidence>
<evidence type="ECO:0000256" key="10">
    <source>
        <dbReference type="ARBA" id="ARBA00049252"/>
    </source>
</evidence>
<dbReference type="InterPro" id="IPR006262">
    <property type="entry name" value="Cyt_deam_tetra"/>
</dbReference>
<keyword evidence="7 15" id="KW-0378">Hydrolase</keyword>
<evidence type="ECO:0000256" key="12">
    <source>
        <dbReference type="PIRSR" id="PIRSR606262-1"/>
    </source>
</evidence>
<comment type="function">
    <text evidence="2 15">This enzyme scavenges exogenous and endogenous cytidine and 2'-deoxycytidine for UMP synthesis.</text>
</comment>
<accession>A0AA52EF78</accession>
<evidence type="ECO:0000256" key="4">
    <source>
        <dbReference type="ARBA" id="ARBA00012783"/>
    </source>
</evidence>
<feature type="binding site" evidence="13">
    <location>
        <begin position="45"/>
        <end position="51"/>
    </location>
    <ligand>
        <name>substrate</name>
    </ligand>
</feature>
<dbReference type="GO" id="GO:0005829">
    <property type="term" value="C:cytosol"/>
    <property type="evidence" value="ECO:0007669"/>
    <property type="project" value="TreeGrafter"/>
</dbReference>
<keyword evidence="8 14" id="KW-0862">Zinc</keyword>
<sequence length="146" mass="15522">MTSNDIQQMIKRAIQAKDSAYAPYSNHPVGACIMTENGQIFAGANVENAAYPLSRCAESTAIGNMVLGGSDKDDGARIITKIVVVGPGYEACTPCGGCRQSLREFASSEAIVYVCDKDGKVMLETDFSALLPHSFGPDNVKEVNPQ</sequence>
<dbReference type="EC" id="3.5.4.5" evidence="4 15"/>
<protein>
    <recommendedName>
        <fullName evidence="5 15">Cytidine deaminase</fullName>
        <ecNumber evidence="4 15">3.5.4.5</ecNumber>
    </recommendedName>
    <alternativeName>
        <fullName evidence="9 15">Cytidine aminohydrolase</fullName>
    </alternativeName>
</protein>
<dbReference type="InterPro" id="IPR050202">
    <property type="entry name" value="Cyt/Deoxycyt_deaminase"/>
</dbReference>
<evidence type="ECO:0000256" key="2">
    <source>
        <dbReference type="ARBA" id="ARBA00003949"/>
    </source>
</evidence>
<reference evidence="17" key="1">
    <citation type="submission" date="2023-04" db="EMBL/GenBank/DDBJ databases">
        <title>Complete genome sequence of Temperatibacter marinus.</title>
        <authorList>
            <person name="Rong J.-C."/>
            <person name="Yi M.-L."/>
            <person name="Zhao Q."/>
        </authorList>
    </citation>
    <scope>NUCLEOTIDE SEQUENCE</scope>
    <source>
        <strain evidence="17">NBRC 110045</strain>
    </source>
</reference>
<comment type="catalytic activity">
    <reaction evidence="10 15">
        <text>2'-deoxycytidine + H2O + H(+) = 2'-deoxyuridine + NH4(+)</text>
        <dbReference type="Rhea" id="RHEA:13433"/>
        <dbReference type="ChEBI" id="CHEBI:15377"/>
        <dbReference type="ChEBI" id="CHEBI:15378"/>
        <dbReference type="ChEBI" id="CHEBI:15698"/>
        <dbReference type="ChEBI" id="CHEBI:16450"/>
        <dbReference type="ChEBI" id="CHEBI:28938"/>
        <dbReference type="EC" id="3.5.4.5"/>
    </reaction>
</comment>
<comment type="cofactor">
    <cofactor evidence="1 14 15">
        <name>Zn(2+)</name>
        <dbReference type="ChEBI" id="CHEBI:29105"/>
    </cofactor>
</comment>
<proteinExistence type="inferred from homology"/>
<evidence type="ECO:0000256" key="15">
    <source>
        <dbReference type="RuleBase" id="RU364006"/>
    </source>
</evidence>
<dbReference type="InterPro" id="IPR002125">
    <property type="entry name" value="CMP_dCMP_dom"/>
</dbReference>
<evidence type="ECO:0000256" key="5">
    <source>
        <dbReference type="ARBA" id="ARBA00018266"/>
    </source>
</evidence>
<dbReference type="Proteomes" id="UP001268683">
    <property type="component" value="Chromosome"/>
</dbReference>
<dbReference type="GO" id="GO:0004126">
    <property type="term" value="F:cytidine deaminase activity"/>
    <property type="evidence" value="ECO:0007669"/>
    <property type="project" value="UniProtKB-UniRule"/>
</dbReference>
<dbReference type="AlphaFoldDB" id="A0AA52EF78"/>
<keyword evidence="18" id="KW-1185">Reference proteome</keyword>
<evidence type="ECO:0000256" key="8">
    <source>
        <dbReference type="ARBA" id="ARBA00022833"/>
    </source>
</evidence>
<evidence type="ECO:0000256" key="14">
    <source>
        <dbReference type="PIRSR" id="PIRSR606262-3"/>
    </source>
</evidence>
<dbReference type="GO" id="GO:0042802">
    <property type="term" value="F:identical protein binding"/>
    <property type="evidence" value="ECO:0007669"/>
    <property type="project" value="UniProtKB-ARBA"/>
</dbReference>
<comment type="similarity">
    <text evidence="3 15">Belongs to the cytidine and deoxycytidylate deaminase family.</text>
</comment>
<evidence type="ECO:0000256" key="7">
    <source>
        <dbReference type="ARBA" id="ARBA00022801"/>
    </source>
</evidence>
<dbReference type="PANTHER" id="PTHR11644:SF2">
    <property type="entry name" value="CYTIDINE DEAMINASE"/>
    <property type="match status" value="1"/>
</dbReference>
<dbReference type="GO" id="GO:0055086">
    <property type="term" value="P:nucleobase-containing small molecule metabolic process"/>
    <property type="evidence" value="ECO:0007669"/>
    <property type="project" value="UniProtKB-ARBA"/>
</dbReference>
<dbReference type="InterPro" id="IPR016192">
    <property type="entry name" value="APOBEC/CMP_deaminase_Zn-bd"/>
</dbReference>
<feature type="active site" description="Proton donor" evidence="12">
    <location>
        <position position="58"/>
    </location>
</feature>
<dbReference type="NCBIfam" id="NF004064">
    <property type="entry name" value="PRK05578.1"/>
    <property type="match status" value="1"/>
</dbReference>
<feature type="binding site" evidence="14">
    <location>
        <position position="95"/>
    </location>
    <ligand>
        <name>Zn(2+)</name>
        <dbReference type="ChEBI" id="CHEBI:29105"/>
        <note>catalytic</note>
    </ligand>
</feature>
<feature type="domain" description="CMP/dCMP-type deaminase" evidence="16">
    <location>
        <begin position="4"/>
        <end position="138"/>
    </location>
</feature>
<dbReference type="Pfam" id="PF00383">
    <property type="entry name" value="dCMP_cyt_deam_1"/>
    <property type="match status" value="1"/>
</dbReference>
<feature type="binding site" evidence="14">
    <location>
        <position position="56"/>
    </location>
    <ligand>
        <name>Zn(2+)</name>
        <dbReference type="ChEBI" id="CHEBI:29105"/>
        <note>catalytic</note>
    </ligand>
</feature>
<keyword evidence="6 14" id="KW-0479">Metal-binding</keyword>
<dbReference type="Gene3D" id="3.40.140.10">
    <property type="entry name" value="Cytidine Deaminase, domain 2"/>
    <property type="match status" value="1"/>
</dbReference>
<dbReference type="KEGG" id="tmk:QGN29_09150"/>
<gene>
    <name evidence="17" type="primary">cdd</name>
    <name evidence="17" type="ORF">QGN29_09150</name>
</gene>
<dbReference type="PANTHER" id="PTHR11644">
    <property type="entry name" value="CYTIDINE DEAMINASE"/>
    <property type="match status" value="1"/>
</dbReference>
<dbReference type="SUPFAM" id="SSF53927">
    <property type="entry name" value="Cytidine deaminase-like"/>
    <property type="match status" value="1"/>
</dbReference>
<evidence type="ECO:0000256" key="3">
    <source>
        <dbReference type="ARBA" id="ARBA00006576"/>
    </source>
</evidence>
<evidence type="ECO:0000256" key="1">
    <source>
        <dbReference type="ARBA" id="ARBA00001947"/>
    </source>
</evidence>
<evidence type="ECO:0000256" key="13">
    <source>
        <dbReference type="PIRSR" id="PIRSR606262-2"/>
    </source>
</evidence>
<dbReference type="EMBL" id="CP123872">
    <property type="protein sequence ID" value="WND01720.1"/>
    <property type="molecule type" value="Genomic_DNA"/>
</dbReference>
<evidence type="ECO:0000259" key="16">
    <source>
        <dbReference type="PROSITE" id="PS51747"/>
    </source>
</evidence>
<dbReference type="NCBIfam" id="TIGR01354">
    <property type="entry name" value="cyt_deam_tetra"/>
    <property type="match status" value="1"/>
</dbReference>
<evidence type="ECO:0000256" key="6">
    <source>
        <dbReference type="ARBA" id="ARBA00022723"/>
    </source>
</evidence>
<name>A0AA52EF78_9PROT</name>
<comment type="catalytic activity">
    <reaction evidence="11 15">
        <text>cytidine + H2O + H(+) = uridine + NH4(+)</text>
        <dbReference type="Rhea" id="RHEA:16069"/>
        <dbReference type="ChEBI" id="CHEBI:15377"/>
        <dbReference type="ChEBI" id="CHEBI:15378"/>
        <dbReference type="ChEBI" id="CHEBI:16704"/>
        <dbReference type="ChEBI" id="CHEBI:17562"/>
        <dbReference type="ChEBI" id="CHEBI:28938"/>
        <dbReference type="EC" id="3.5.4.5"/>
    </reaction>
</comment>
<dbReference type="CDD" id="cd01283">
    <property type="entry name" value="cytidine_deaminase"/>
    <property type="match status" value="1"/>
</dbReference>